<dbReference type="InterPro" id="IPR036597">
    <property type="entry name" value="Fido-like_dom_sf"/>
</dbReference>
<protein>
    <recommendedName>
        <fullName evidence="3">Fido domain-containing protein</fullName>
    </recommendedName>
</protein>
<sequence>MQIKNFGNGVDTLVNLLKSKKFIFTKEIACLLHNVIGKDEDLALGKLRGSPACAECMDYVSTDAGRLDRQWIETERDINSLINGGKLSLASAEAFCRIARFRFFGGCNKRIGWLMAIGILVNASIPPYAFDVQGKERFNTVLSKFYRSGNSNELVNLLCEYGGFDISKFERKIIHKS</sequence>
<dbReference type="Proteomes" id="UP001628192">
    <property type="component" value="Unassembled WGS sequence"/>
</dbReference>
<keyword evidence="2" id="KW-1185">Reference proteome</keyword>
<accession>A0ABQ0E972</accession>
<dbReference type="Gene3D" id="1.10.3290.10">
    <property type="entry name" value="Fido-like domain"/>
    <property type="match status" value="1"/>
</dbReference>
<reference evidence="1 2" key="1">
    <citation type="journal article" date="2025" name="Int. J. Syst. Evol. Microbiol.">
        <title>Desulfovibrio falkowii sp. nov., Porphyromonas miyakawae sp. nov., Mediterraneibacter flintii sp. nov. and Owariibacterium komagatae gen. nov., sp. nov., isolated from human faeces.</title>
        <authorList>
            <person name="Hamaguchi T."/>
            <person name="Ohara M."/>
            <person name="Hisatomi A."/>
            <person name="Sekiguchi K."/>
            <person name="Takeda J.I."/>
            <person name="Ueyama J."/>
            <person name="Ito M."/>
            <person name="Nishiwaki H."/>
            <person name="Ogi T."/>
            <person name="Hirayama M."/>
            <person name="Ohkuma M."/>
            <person name="Sakamoto M."/>
            <person name="Ohno K."/>
        </authorList>
    </citation>
    <scope>NUCLEOTIDE SEQUENCE [LARGE SCALE GENOMIC DNA]</scope>
    <source>
        <strain evidence="1 2">13CB8C</strain>
    </source>
</reference>
<evidence type="ECO:0000313" key="2">
    <source>
        <dbReference type="Proteomes" id="UP001628192"/>
    </source>
</evidence>
<dbReference type="EMBL" id="BAAFSG010000001">
    <property type="protein sequence ID" value="GAB1254092.1"/>
    <property type="molecule type" value="Genomic_DNA"/>
</dbReference>
<proteinExistence type="predicted"/>
<name>A0ABQ0E972_9BACT</name>
<comment type="caution">
    <text evidence="1">The sequence shown here is derived from an EMBL/GenBank/DDBJ whole genome shotgun (WGS) entry which is preliminary data.</text>
</comment>
<gene>
    <name evidence="1" type="ORF">Defa_15790</name>
</gene>
<evidence type="ECO:0000313" key="1">
    <source>
        <dbReference type="EMBL" id="GAB1254092.1"/>
    </source>
</evidence>
<organism evidence="1 2">
    <name type="scientific">Desulfovibrio falkowii</name>
    <dbReference type="NCBI Taxonomy" id="3136602"/>
    <lineage>
        <taxon>Bacteria</taxon>
        <taxon>Pseudomonadati</taxon>
        <taxon>Thermodesulfobacteriota</taxon>
        <taxon>Desulfovibrionia</taxon>
        <taxon>Desulfovibrionales</taxon>
        <taxon>Desulfovibrionaceae</taxon>
        <taxon>Desulfovibrio</taxon>
    </lineage>
</organism>
<evidence type="ECO:0008006" key="3">
    <source>
        <dbReference type="Google" id="ProtNLM"/>
    </source>
</evidence>
<dbReference type="RefSeq" id="WP_407844622.1">
    <property type="nucleotide sequence ID" value="NZ_BAAFSG010000001.1"/>
</dbReference>